<organism evidence="1 2">
    <name type="scientific">Joostella atrarenae</name>
    <dbReference type="NCBI Taxonomy" id="679257"/>
    <lineage>
        <taxon>Bacteria</taxon>
        <taxon>Pseudomonadati</taxon>
        <taxon>Bacteroidota</taxon>
        <taxon>Flavobacteriia</taxon>
        <taxon>Flavobacteriales</taxon>
        <taxon>Flavobacteriaceae</taxon>
        <taxon>Joostella</taxon>
    </lineage>
</organism>
<proteinExistence type="predicted"/>
<dbReference type="SUPFAM" id="SSF48452">
    <property type="entry name" value="TPR-like"/>
    <property type="match status" value="1"/>
</dbReference>
<dbReference type="RefSeq" id="WP_236957991.1">
    <property type="nucleotide sequence ID" value="NZ_JAETXX010000001.1"/>
</dbReference>
<dbReference type="InterPro" id="IPR041662">
    <property type="entry name" value="SusD-like_2"/>
</dbReference>
<dbReference type="Gene3D" id="1.25.40.390">
    <property type="match status" value="1"/>
</dbReference>
<dbReference type="PROSITE" id="PS51257">
    <property type="entry name" value="PROKAR_LIPOPROTEIN"/>
    <property type="match status" value="1"/>
</dbReference>
<accession>A0ABS9J0T2</accession>
<dbReference type="Proteomes" id="UP000829517">
    <property type="component" value="Unassembled WGS sequence"/>
</dbReference>
<keyword evidence="2" id="KW-1185">Reference proteome</keyword>
<evidence type="ECO:0000313" key="2">
    <source>
        <dbReference type="Proteomes" id="UP000829517"/>
    </source>
</evidence>
<dbReference type="InterPro" id="IPR011990">
    <property type="entry name" value="TPR-like_helical_dom_sf"/>
</dbReference>
<sequence length="516" mass="57914">MKILKYNLLALTAACFTITSCDTDYIADPDNPEVAPSTHLINNAEFDIAFQLNDQWTAGRGTLGFSQYWGQTFYTDENQYQLRPSQINDFWNEPYRALTDLKAIIDLNEDPETSGLMSAYGSNNNQIQATRILMTYAFSKLVDTFGPVPYWSYGQKDNQDFQALRLDEGINNPKYTNDMVIYTDMLNELKEAANMLNTSEVVFTQGDSYCNGNASEWIKFAHSLRLRLAAHIKNVDPTLAQEVYNESEPKALASNADNIDFTFGTNDITGGPWHQAFTVGARRDFAPAQSFVDLLYNRVGPFTSAGTEDPRVNMFFDPRNETPEIVGVPYGFGDAAARNIIDESLPDAEIIKPDFVQPIIEFSEIEFIRSEFEGWSQANYENGVKASLDRWGVAAGDVSAYVASLPAASEETVLTQKYISLYMDGLEGWTEYRRTGFPNTLSIPGDTYDYEVENEDGTTTTVTATFTTKIAGLDEIPSRVTYPQNEQLLNSDNWDEAQSSLSEGDVMYSKIFWDVN</sequence>
<gene>
    <name evidence="1" type="ORF">JM658_04290</name>
</gene>
<reference evidence="1 2" key="1">
    <citation type="submission" date="2021-01" db="EMBL/GenBank/DDBJ databases">
        <title>Genome sequencing of Joostella atrarenae M1-2 (= KCTC 23194).</title>
        <authorList>
            <person name="Zakaria M.R."/>
            <person name="Lam M.Q."/>
            <person name="Chong C.S."/>
        </authorList>
    </citation>
    <scope>NUCLEOTIDE SEQUENCE [LARGE SCALE GENOMIC DNA]</scope>
    <source>
        <strain evidence="1 2">M1-2</strain>
    </source>
</reference>
<dbReference type="EMBL" id="JAETXX010000001">
    <property type="protein sequence ID" value="MCF8714039.1"/>
    <property type="molecule type" value="Genomic_DNA"/>
</dbReference>
<comment type="caution">
    <text evidence="1">The sequence shown here is derived from an EMBL/GenBank/DDBJ whole genome shotgun (WGS) entry which is preliminary data.</text>
</comment>
<dbReference type="Pfam" id="PF12771">
    <property type="entry name" value="SusD-like_2"/>
    <property type="match status" value="1"/>
</dbReference>
<protein>
    <submittedName>
        <fullName evidence="1">SusD/RagB family nutrient-binding outer membrane lipoprotein</fullName>
    </submittedName>
</protein>
<evidence type="ECO:0000313" key="1">
    <source>
        <dbReference type="EMBL" id="MCF8714039.1"/>
    </source>
</evidence>
<name>A0ABS9J0T2_9FLAO</name>
<keyword evidence="1" id="KW-0449">Lipoprotein</keyword>